<dbReference type="PANTHER" id="PTHR43311">
    <property type="entry name" value="GLUTAMATE--TRNA LIGASE"/>
    <property type="match status" value="1"/>
</dbReference>
<dbReference type="Gene3D" id="3.40.50.620">
    <property type="entry name" value="HUPs"/>
    <property type="match status" value="1"/>
</dbReference>
<feature type="domain" description="Glutamyl/glutaminyl-tRNA synthetase class Ib catalytic" evidence="5">
    <location>
        <begin position="9"/>
        <end position="58"/>
    </location>
</feature>
<keyword evidence="3" id="KW-0067">ATP-binding</keyword>
<dbReference type="GO" id="GO:0006424">
    <property type="term" value="P:glutamyl-tRNA aminoacylation"/>
    <property type="evidence" value="ECO:0007669"/>
    <property type="project" value="TreeGrafter"/>
</dbReference>
<organism evidence="6 7">
    <name type="scientific">Crenothrix polyspora</name>
    <dbReference type="NCBI Taxonomy" id="360316"/>
    <lineage>
        <taxon>Bacteria</taxon>
        <taxon>Pseudomonadati</taxon>
        <taxon>Pseudomonadota</taxon>
        <taxon>Gammaproteobacteria</taxon>
        <taxon>Methylococcales</taxon>
        <taxon>Crenotrichaceae</taxon>
        <taxon>Crenothrix</taxon>
    </lineage>
</organism>
<evidence type="ECO:0000259" key="5">
    <source>
        <dbReference type="Pfam" id="PF00749"/>
    </source>
</evidence>
<evidence type="ECO:0000256" key="4">
    <source>
        <dbReference type="ARBA" id="ARBA00023146"/>
    </source>
</evidence>
<evidence type="ECO:0000256" key="3">
    <source>
        <dbReference type="ARBA" id="ARBA00022840"/>
    </source>
</evidence>
<evidence type="ECO:0000256" key="2">
    <source>
        <dbReference type="ARBA" id="ARBA00022741"/>
    </source>
</evidence>
<gene>
    <name evidence="6" type="ORF">CRENPOLYSF2_2160007</name>
</gene>
<dbReference type="GO" id="GO:0005829">
    <property type="term" value="C:cytosol"/>
    <property type="evidence" value="ECO:0007669"/>
    <property type="project" value="TreeGrafter"/>
</dbReference>
<reference evidence="7" key="1">
    <citation type="submission" date="2017-02" db="EMBL/GenBank/DDBJ databases">
        <authorList>
            <person name="Daims H."/>
        </authorList>
    </citation>
    <scope>NUCLEOTIDE SEQUENCE [LARGE SCALE GENOMIC DNA]</scope>
</reference>
<dbReference type="SUPFAM" id="SSF52374">
    <property type="entry name" value="Nucleotidylyl transferase"/>
    <property type="match status" value="1"/>
</dbReference>
<accession>A0A1R4H4T9</accession>
<dbReference type="GO" id="GO:0004818">
    <property type="term" value="F:glutamate-tRNA ligase activity"/>
    <property type="evidence" value="ECO:0007669"/>
    <property type="project" value="TreeGrafter"/>
</dbReference>
<keyword evidence="4" id="KW-0030">Aminoacyl-tRNA synthetase</keyword>
<dbReference type="AlphaFoldDB" id="A0A1R4H4T9"/>
<protein>
    <recommendedName>
        <fullName evidence="5">Glutamyl/glutaminyl-tRNA synthetase class Ib catalytic domain-containing protein</fullName>
    </recommendedName>
</protein>
<dbReference type="Proteomes" id="UP000195442">
    <property type="component" value="Unassembled WGS sequence"/>
</dbReference>
<dbReference type="PANTHER" id="PTHR43311:SF2">
    <property type="entry name" value="GLUTAMATE--TRNA LIGASE, MITOCHONDRIAL-RELATED"/>
    <property type="match status" value="1"/>
</dbReference>
<name>A0A1R4H4T9_9GAMM</name>
<keyword evidence="7" id="KW-1185">Reference proteome</keyword>
<evidence type="ECO:0000313" key="6">
    <source>
        <dbReference type="EMBL" id="SJM91288.1"/>
    </source>
</evidence>
<evidence type="ECO:0000256" key="1">
    <source>
        <dbReference type="ARBA" id="ARBA00022598"/>
    </source>
</evidence>
<dbReference type="InterPro" id="IPR014729">
    <property type="entry name" value="Rossmann-like_a/b/a_fold"/>
</dbReference>
<sequence length="61" mass="7066">MSSLICQTARFAPSPTGYLHVGSARTALFSWLYVRKHDGTFILRIEDTDLERSWYKFAKIL</sequence>
<dbReference type="GO" id="GO:0005524">
    <property type="term" value="F:ATP binding"/>
    <property type="evidence" value="ECO:0007669"/>
    <property type="project" value="UniProtKB-KW"/>
</dbReference>
<dbReference type="EMBL" id="FUKJ01000131">
    <property type="protein sequence ID" value="SJM91288.1"/>
    <property type="molecule type" value="Genomic_DNA"/>
</dbReference>
<dbReference type="Pfam" id="PF00749">
    <property type="entry name" value="tRNA-synt_1c"/>
    <property type="match status" value="1"/>
</dbReference>
<dbReference type="InterPro" id="IPR020058">
    <property type="entry name" value="Glu/Gln-tRNA-synth_Ib_cat-dom"/>
</dbReference>
<dbReference type="InterPro" id="IPR000924">
    <property type="entry name" value="Glu/Gln-tRNA-synth"/>
</dbReference>
<dbReference type="PRINTS" id="PR00987">
    <property type="entry name" value="TRNASYNTHGLU"/>
</dbReference>
<dbReference type="InterPro" id="IPR049940">
    <property type="entry name" value="GluQ/Sye"/>
</dbReference>
<keyword evidence="2" id="KW-0547">Nucleotide-binding</keyword>
<proteinExistence type="predicted"/>
<keyword evidence="1" id="KW-0436">Ligase</keyword>
<evidence type="ECO:0000313" key="7">
    <source>
        <dbReference type="Proteomes" id="UP000195442"/>
    </source>
</evidence>